<gene>
    <name evidence="1" type="ORF">NCPPB2254_03071</name>
</gene>
<evidence type="ECO:0000313" key="2">
    <source>
        <dbReference type="Proteomes" id="UP000237580"/>
    </source>
</evidence>
<dbReference type="EMBL" id="ODAM01000078">
    <property type="protein sequence ID" value="SOQ10961.1"/>
    <property type="molecule type" value="Genomic_DNA"/>
</dbReference>
<proteinExistence type="predicted"/>
<dbReference type="Proteomes" id="UP000237580">
    <property type="component" value="Unassembled WGS sequence"/>
</dbReference>
<organism evidence="1 2">
    <name type="scientific">Pseudomonas syringae pv. persicae</name>
    <dbReference type="NCBI Taxonomy" id="237306"/>
    <lineage>
        <taxon>Bacteria</taxon>
        <taxon>Pseudomonadati</taxon>
        <taxon>Pseudomonadota</taxon>
        <taxon>Gammaproteobacteria</taxon>
        <taxon>Pseudomonadales</taxon>
        <taxon>Pseudomonadaceae</taxon>
        <taxon>Pseudomonas</taxon>
    </lineage>
</organism>
<sequence>MCRTVVNADQLRKTHAFIEGKERFAMRIII</sequence>
<name>A0AB38EFI4_9PSED</name>
<reference evidence="1 2" key="1">
    <citation type="submission" date="2017-11" db="EMBL/GenBank/DDBJ databases">
        <authorList>
            <person name="Blom J."/>
        </authorList>
    </citation>
    <scope>NUCLEOTIDE SEQUENCE [LARGE SCALE GENOMIC DNA]</scope>
    <source>
        <strain evidence="1">NCPPB 2254</strain>
    </source>
</reference>
<evidence type="ECO:0000313" key="1">
    <source>
        <dbReference type="EMBL" id="SOQ10961.1"/>
    </source>
</evidence>
<protein>
    <submittedName>
        <fullName evidence="1">Uncharacterized protein</fullName>
    </submittedName>
</protein>
<accession>A0AB38EFI4</accession>
<comment type="caution">
    <text evidence="1">The sequence shown here is derived from an EMBL/GenBank/DDBJ whole genome shotgun (WGS) entry which is preliminary data.</text>
</comment>
<dbReference type="AlphaFoldDB" id="A0AB38EFI4"/>